<organism evidence="1 2">
    <name type="scientific">Blattamonas nauphoetae</name>
    <dbReference type="NCBI Taxonomy" id="2049346"/>
    <lineage>
        <taxon>Eukaryota</taxon>
        <taxon>Metamonada</taxon>
        <taxon>Preaxostyla</taxon>
        <taxon>Oxymonadida</taxon>
        <taxon>Blattamonas</taxon>
    </lineage>
</organism>
<proteinExistence type="predicted"/>
<sequence length="281" mass="30967">MTLPTSTLELHPISSHTCDQWNILSRFITRGASFPNPNCSFNRNNIGIPNLDKQEASNLSFHKLLAQSPSSLLSSIRFWELSFIRQKDFVKPSDDEETLTISRTISLLGKATNGSGVSSTLSAYNNAVRVGHDSIMSHNTQIASAALTQCSHPPRILPLNKWSSASVSFSNRTLKSCSSRARGLRTGHLLETDIDHEDEFCAGSDERAEDSGKSEPTAAEFDCPAMQDTAAAVGDQVTSTMNTRMGEFTGHEFSDRRSPQTQNQLTSLYCVPRQFHAELNR</sequence>
<evidence type="ECO:0000313" key="1">
    <source>
        <dbReference type="EMBL" id="KAK2957029.1"/>
    </source>
</evidence>
<reference evidence="1 2" key="1">
    <citation type="journal article" date="2022" name="bioRxiv">
        <title>Genomics of Preaxostyla Flagellates Illuminates Evolutionary Transitions and the Path Towards Mitochondrial Loss.</title>
        <authorList>
            <person name="Novak L.V.F."/>
            <person name="Treitli S.C."/>
            <person name="Pyrih J."/>
            <person name="Halakuc P."/>
            <person name="Pipaliya S.V."/>
            <person name="Vacek V."/>
            <person name="Brzon O."/>
            <person name="Soukal P."/>
            <person name="Eme L."/>
            <person name="Dacks J.B."/>
            <person name="Karnkowska A."/>
            <person name="Elias M."/>
            <person name="Hampl V."/>
        </authorList>
    </citation>
    <scope>NUCLEOTIDE SEQUENCE [LARGE SCALE GENOMIC DNA]</scope>
    <source>
        <strain evidence="1">NAU3</strain>
        <tissue evidence="1">Gut</tissue>
    </source>
</reference>
<evidence type="ECO:0000313" key="2">
    <source>
        <dbReference type="Proteomes" id="UP001281761"/>
    </source>
</evidence>
<name>A0ABQ9XZX6_9EUKA</name>
<gene>
    <name evidence="1" type="ORF">BLNAU_8104</name>
</gene>
<protein>
    <submittedName>
        <fullName evidence="1">Uncharacterized protein</fullName>
    </submittedName>
</protein>
<comment type="caution">
    <text evidence="1">The sequence shown here is derived from an EMBL/GenBank/DDBJ whole genome shotgun (WGS) entry which is preliminary data.</text>
</comment>
<keyword evidence="2" id="KW-1185">Reference proteome</keyword>
<accession>A0ABQ9XZX6</accession>
<dbReference type="Proteomes" id="UP001281761">
    <property type="component" value="Unassembled WGS sequence"/>
</dbReference>
<dbReference type="EMBL" id="JARBJD010000050">
    <property type="protein sequence ID" value="KAK2957029.1"/>
    <property type="molecule type" value="Genomic_DNA"/>
</dbReference>